<dbReference type="EMBL" id="QTJU01000004">
    <property type="protein sequence ID" value="RFM27800.1"/>
    <property type="molecule type" value="Genomic_DNA"/>
</dbReference>
<comment type="caution">
    <text evidence="2">The sequence shown here is derived from an EMBL/GenBank/DDBJ whole genome shotgun (WGS) entry which is preliminary data.</text>
</comment>
<evidence type="ECO:0000313" key="2">
    <source>
        <dbReference type="EMBL" id="RFM27800.1"/>
    </source>
</evidence>
<dbReference type="OrthoDB" id="9808254at2"/>
<dbReference type="InterPro" id="IPR036249">
    <property type="entry name" value="Thioredoxin-like_sf"/>
</dbReference>
<evidence type="ECO:0000256" key="1">
    <source>
        <dbReference type="SAM" id="SignalP"/>
    </source>
</evidence>
<sequence>MKSFKLLFPATCLAGIFAITAFMNRKNNINNLQTAKDSSGIAVVELFTSEGCSSCPPADALIEGIEQQIHNKQIYILAYHVDYWDHQGWKDRFSDAAYTKRQSRYVEWLHLQTLYTPQIVVNGASEYVGSDESAVLNAISDGLSHPAKQLQFTGTVEGNKLKIDYTAFAEKRSALTFALVQKSARSEVKAGENEGKTLSHVQIVRALATAQTDEKTVLLNLPADFSQHQWEIIGLQQNNGNGHITAAGRSAVQSPGASAN</sequence>
<protein>
    <submittedName>
        <fullName evidence="2">DUF1223 domain-containing protein</fullName>
    </submittedName>
</protein>
<dbReference type="AlphaFoldDB" id="A0A3E1NIP5"/>
<dbReference type="RefSeq" id="WP_116847877.1">
    <property type="nucleotide sequence ID" value="NZ_QTJU01000004.1"/>
</dbReference>
<name>A0A3E1NIP5_9BACT</name>
<gene>
    <name evidence="2" type="ORF">DXN05_13975</name>
</gene>
<dbReference type="InterPro" id="IPR010634">
    <property type="entry name" value="DUF1223"/>
</dbReference>
<feature type="chain" id="PRO_5017824150" evidence="1">
    <location>
        <begin position="22"/>
        <end position="260"/>
    </location>
</feature>
<keyword evidence="1" id="KW-0732">Signal</keyword>
<reference evidence="2 3" key="1">
    <citation type="submission" date="2018-08" db="EMBL/GenBank/DDBJ databases">
        <title>Chitinophagaceae sp. K23C18032701, a novel bacterium isolated from forest soil.</title>
        <authorList>
            <person name="Wang C."/>
        </authorList>
    </citation>
    <scope>NUCLEOTIDE SEQUENCE [LARGE SCALE GENOMIC DNA]</scope>
    <source>
        <strain evidence="2 3">K23C18032701</strain>
    </source>
</reference>
<feature type="signal peptide" evidence="1">
    <location>
        <begin position="1"/>
        <end position="21"/>
    </location>
</feature>
<dbReference type="SUPFAM" id="SSF52833">
    <property type="entry name" value="Thioredoxin-like"/>
    <property type="match status" value="1"/>
</dbReference>
<keyword evidence="3" id="KW-1185">Reference proteome</keyword>
<proteinExistence type="predicted"/>
<dbReference type="PANTHER" id="PTHR36057">
    <property type="match status" value="1"/>
</dbReference>
<dbReference type="Proteomes" id="UP000261284">
    <property type="component" value="Unassembled WGS sequence"/>
</dbReference>
<evidence type="ECO:0000313" key="3">
    <source>
        <dbReference type="Proteomes" id="UP000261284"/>
    </source>
</evidence>
<organism evidence="2 3">
    <name type="scientific">Deminuibacter soli</name>
    <dbReference type="NCBI Taxonomy" id="2291815"/>
    <lineage>
        <taxon>Bacteria</taxon>
        <taxon>Pseudomonadati</taxon>
        <taxon>Bacteroidota</taxon>
        <taxon>Chitinophagia</taxon>
        <taxon>Chitinophagales</taxon>
        <taxon>Chitinophagaceae</taxon>
        <taxon>Deminuibacter</taxon>
    </lineage>
</organism>
<dbReference type="Pfam" id="PF06764">
    <property type="entry name" value="DUF1223"/>
    <property type="match status" value="1"/>
</dbReference>
<accession>A0A3E1NIP5</accession>
<dbReference type="PANTHER" id="PTHR36057:SF1">
    <property type="entry name" value="LIPOPROTEIN LIPID ATTACHMENT SITE-LIKE PROTEIN, PUTATIVE (DUF1223)-RELATED"/>
    <property type="match status" value="1"/>
</dbReference>